<evidence type="ECO:0000313" key="1">
    <source>
        <dbReference type="EMBL" id="MEQ2292932.1"/>
    </source>
</evidence>
<dbReference type="EMBL" id="JAHRIP010031216">
    <property type="protein sequence ID" value="MEQ2292932.1"/>
    <property type="molecule type" value="Genomic_DNA"/>
</dbReference>
<evidence type="ECO:0000313" key="2">
    <source>
        <dbReference type="Proteomes" id="UP001469553"/>
    </source>
</evidence>
<organism evidence="1 2">
    <name type="scientific">Ameca splendens</name>
    <dbReference type="NCBI Taxonomy" id="208324"/>
    <lineage>
        <taxon>Eukaryota</taxon>
        <taxon>Metazoa</taxon>
        <taxon>Chordata</taxon>
        <taxon>Craniata</taxon>
        <taxon>Vertebrata</taxon>
        <taxon>Euteleostomi</taxon>
        <taxon>Actinopterygii</taxon>
        <taxon>Neopterygii</taxon>
        <taxon>Teleostei</taxon>
        <taxon>Neoteleostei</taxon>
        <taxon>Acanthomorphata</taxon>
        <taxon>Ovalentaria</taxon>
        <taxon>Atherinomorphae</taxon>
        <taxon>Cyprinodontiformes</taxon>
        <taxon>Goodeidae</taxon>
        <taxon>Ameca</taxon>
    </lineage>
</organism>
<dbReference type="Proteomes" id="UP001469553">
    <property type="component" value="Unassembled WGS sequence"/>
</dbReference>
<gene>
    <name evidence="1" type="ORF">AMECASPLE_027881</name>
</gene>
<name>A0ABV0YGG7_9TELE</name>
<proteinExistence type="predicted"/>
<protein>
    <submittedName>
        <fullName evidence="1">Uncharacterized protein</fullName>
    </submittedName>
</protein>
<reference evidence="1 2" key="1">
    <citation type="submission" date="2021-06" db="EMBL/GenBank/DDBJ databases">
        <authorList>
            <person name="Palmer J.M."/>
        </authorList>
    </citation>
    <scope>NUCLEOTIDE SEQUENCE [LARGE SCALE GENOMIC DNA]</scope>
    <source>
        <strain evidence="1 2">AS_MEX2019</strain>
        <tissue evidence="1">Muscle</tissue>
    </source>
</reference>
<comment type="caution">
    <text evidence="1">The sequence shown here is derived from an EMBL/GenBank/DDBJ whole genome shotgun (WGS) entry which is preliminary data.</text>
</comment>
<keyword evidence="2" id="KW-1185">Reference proteome</keyword>
<accession>A0ABV0YGG7</accession>
<sequence length="135" mass="15312">MYTTVIGLVQDSDEAFGEPDENWKVWQQVFCCHLRILTSCLLKSLVAAVNSLLSLSPGGLPTIANEPQDVLHNVLWIEKYGSEEFGHNTQLNFVVQPQLKYSAQNPHANNQAWWWMDENVGALKSPHFSVYQIIL</sequence>